<dbReference type="EMBL" id="PKJT01000013">
    <property type="protein sequence ID" value="PKZ80801.1"/>
    <property type="molecule type" value="Genomic_DNA"/>
</dbReference>
<dbReference type="InterPro" id="IPR024524">
    <property type="entry name" value="DUF3800"/>
</dbReference>
<proteinExistence type="predicted"/>
<reference evidence="1 2" key="1">
    <citation type="submission" date="2017-12" db="EMBL/GenBank/DDBJ databases">
        <title>Phylogenetic diversity of female urinary microbiome.</title>
        <authorList>
            <person name="Thomas-White K."/>
            <person name="Wolfe A.J."/>
        </authorList>
    </citation>
    <scope>NUCLEOTIDE SEQUENCE [LARGE SCALE GENOMIC DNA]</scope>
    <source>
        <strain evidence="1 2">UMB0038</strain>
    </source>
</reference>
<evidence type="ECO:0000313" key="2">
    <source>
        <dbReference type="Proteomes" id="UP000234847"/>
    </source>
</evidence>
<comment type="caution">
    <text evidence="1">The sequence shown here is derived from an EMBL/GenBank/DDBJ whole genome shotgun (WGS) entry which is preliminary data.</text>
</comment>
<dbReference type="Pfam" id="PF12686">
    <property type="entry name" value="DUF3800"/>
    <property type="match status" value="1"/>
</dbReference>
<organism evidence="1 2">
    <name type="scientific">Micrococcus luteus</name>
    <name type="common">Micrococcus lysodeikticus</name>
    <dbReference type="NCBI Taxonomy" id="1270"/>
    <lineage>
        <taxon>Bacteria</taxon>
        <taxon>Bacillati</taxon>
        <taxon>Actinomycetota</taxon>
        <taxon>Actinomycetes</taxon>
        <taxon>Micrococcales</taxon>
        <taxon>Micrococcaceae</taxon>
        <taxon>Micrococcus</taxon>
    </lineage>
</organism>
<dbReference type="RefSeq" id="WP_020625669.1">
    <property type="nucleotide sequence ID" value="NZ_JBEXDW010000053.1"/>
</dbReference>
<dbReference type="AlphaFoldDB" id="A0AAX0VIK3"/>
<gene>
    <name evidence="1" type="ORF">CYJ95_10570</name>
</gene>
<accession>A0AAX0VIK3</accession>
<evidence type="ECO:0000313" key="1">
    <source>
        <dbReference type="EMBL" id="PKZ80801.1"/>
    </source>
</evidence>
<sequence length="300" mass="34024">MLLAYIDEIGEPGAYVGPDHPRFRTSPAFGYAGFVMPESAARGFGAKFTALKRQLFASEIDRAEHPGRWEFKGANLFRPDTPARFPQQLRVFDALVRSVVADHAGKLFYYADEKQRGTPKQIGLDVEKREADAMRETLNRLARHAHHHGHNLMVIIDQINEKTRVERVASMYAHIFSRAGDFPEMRCIVEPPMHVDSSLSSNVQFADWVAAAVTRAVDHQLNDLSKYAWVTDPQRLASMRGSFTYESKLHLWNRGVQDFNHSELFHRERRLAPTPYGQLLGASVDPAAAEKMAKIWRSGH</sequence>
<dbReference type="Proteomes" id="UP000234847">
    <property type="component" value="Unassembled WGS sequence"/>
</dbReference>
<protein>
    <submittedName>
        <fullName evidence="1">DUF3800 domain-containing protein</fullName>
    </submittedName>
</protein>
<name>A0AAX0VIK3_MICLU</name>